<keyword evidence="1" id="KW-1133">Transmembrane helix</keyword>
<dbReference type="RefSeq" id="WP_154430440.1">
    <property type="nucleotide sequence ID" value="NZ_VUNI01000019.1"/>
</dbReference>
<keyword evidence="3" id="KW-1185">Reference proteome</keyword>
<dbReference type="EMBL" id="VUNI01000019">
    <property type="protein sequence ID" value="MST75473.1"/>
    <property type="molecule type" value="Genomic_DNA"/>
</dbReference>
<dbReference type="AlphaFoldDB" id="A0A6L5YSB3"/>
<comment type="caution">
    <text evidence="2">The sequence shown here is derived from an EMBL/GenBank/DDBJ whole genome shotgun (WGS) entry which is preliminary data.</text>
</comment>
<evidence type="ECO:0000256" key="1">
    <source>
        <dbReference type="SAM" id="Phobius"/>
    </source>
</evidence>
<accession>A0A6L5YSB3</accession>
<sequence length="138" mass="15805">MAKYVIVPDKHEKIEKNYVFPFINIVPAVVWSIPIHQKLFPKAGFWIVAFYTVAFIALYLYVSLKPFIAVAPCIAGVVIYTLTAWIPLNHIGNNIVRIILKGIALIIVILVEFAVWINATLPWLQEKTYKPTIRRVDE</sequence>
<keyword evidence="1" id="KW-0472">Membrane</keyword>
<evidence type="ECO:0000313" key="3">
    <source>
        <dbReference type="Proteomes" id="UP000474024"/>
    </source>
</evidence>
<evidence type="ECO:0000313" key="2">
    <source>
        <dbReference type="EMBL" id="MST75473.1"/>
    </source>
</evidence>
<keyword evidence="1" id="KW-0812">Transmembrane</keyword>
<feature type="transmembrane region" description="Helical" evidence="1">
    <location>
        <begin position="43"/>
        <end position="61"/>
    </location>
</feature>
<name>A0A6L5YSB3_9FIRM</name>
<gene>
    <name evidence="2" type="ORF">FYJ75_10660</name>
</gene>
<protein>
    <submittedName>
        <fullName evidence="2">Uncharacterized protein</fullName>
    </submittedName>
</protein>
<organism evidence="2 3">
    <name type="scientific">Roseburia porci</name>
    <dbReference type="NCBI Taxonomy" id="2605790"/>
    <lineage>
        <taxon>Bacteria</taxon>
        <taxon>Bacillati</taxon>
        <taxon>Bacillota</taxon>
        <taxon>Clostridia</taxon>
        <taxon>Lachnospirales</taxon>
        <taxon>Lachnospiraceae</taxon>
        <taxon>Roseburia</taxon>
    </lineage>
</organism>
<feature type="transmembrane region" description="Helical" evidence="1">
    <location>
        <begin position="67"/>
        <end position="86"/>
    </location>
</feature>
<feature type="transmembrane region" description="Helical" evidence="1">
    <location>
        <begin position="98"/>
        <end position="117"/>
    </location>
</feature>
<feature type="transmembrane region" description="Helical" evidence="1">
    <location>
        <begin position="18"/>
        <end position="36"/>
    </location>
</feature>
<proteinExistence type="predicted"/>
<dbReference type="Proteomes" id="UP000474024">
    <property type="component" value="Unassembled WGS sequence"/>
</dbReference>
<reference evidence="2 3" key="1">
    <citation type="submission" date="2019-08" db="EMBL/GenBank/DDBJ databases">
        <title>In-depth cultivation of the pig gut microbiome towards novel bacterial diversity and tailored functional studies.</title>
        <authorList>
            <person name="Wylensek D."/>
            <person name="Hitch T.C.A."/>
            <person name="Clavel T."/>
        </authorList>
    </citation>
    <scope>NUCLEOTIDE SEQUENCE [LARGE SCALE GENOMIC DNA]</scope>
    <source>
        <strain evidence="2 3">MUC/MUC-530-WT-4D</strain>
    </source>
</reference>